<dbReference type="RefSeq" id="WP_187480198.1">
    <property type="nucleotide sequence ID" value="NZ_CP060697.1"/>
</dbReference>
<evidence type="ECO:0000256" key="3">
    <source>
        <dbReference type="ARBA" id="ARBA00023125"/>
    </source>
</evidence>
<gene>
    <name evidence="6" type="ORF">H8M03_02520</name>
</gene>
<evidence type="ECO:0000256" key="1">
    <source>
        <dbReference type="ARBA" id="ARBA00008857"/>
    </source>
</evidence>
<keyword evidence="7" id="KW-1185">Reference proteome</keyword>
<dbReference type="GO" id="GO:0003677">
    <property type="term" value="F:DNA binding"/>
    <property type="evidence" value="ECO:0007669"/>
    <property type="project" value="UniProtKB-KW"/>
</dbReference>
<dbReference type="Pfam" id="PF00589">
    <property type="entry name" value="Phage_integrase"/>
    <property type="match status" value="1"/>
</dbReference>
<keyword evidence="3" id="KW-0238">DNA-binding</keyword>
<dbReference type="InterPro" id="IPR050090">
    <property type="entry name" value="Tyrosine_recombinase_XerCD"/>
</dbReference>
<evidence type="ECO:0000256" key="4">
    <source>
        <dbReference type="ARBA" id="ARBA00023172"/>
    </source>
</evidence>
<comment type="similarity">
    <text evidence="1">Belongs to the 'phage' integrase family.</text>
</comment>
<dbReference type="EMBL" id="CP060697">
    <property type="protein sequence ID" value="QNM83243.1"/>
    <property type="molecule type" value="Genomic_DNA"/>
</dbReference>
<dbReference type="InterPro" id="IPR002104">
    <property type="entry name" value="Integrase_catalytic"/>
</dbReference>
<dbReference type="PANTHER" id="PTHR30349:SF64">
    <property type="entry name" value="PROPHAGE INTEGRASE INTD-RELATED"/>
    <property type="match status" value="1"/>
</dbReference>
<dbReference type="GO" id="GO:0006310">
    <property type="term" value="P:DNA recombination"/>
    <property type="evidence" value="ECO:0007669"/>
    <property type="project" value="UniProtKB-KW"/>
</dbReference>
<keyword evidence="4" id="KW-0233">DNA recombination</keyword>
<name>A0A7G9L3P4_9SPHN</name>
<dbReference type="KEGG" id="ssau:H8M03_02520"/>
<dbReference type="SUPFAM" id="SSF56349">
    <property type="entry name" value="DNA breaking-rejoining enzymes"/>
    <property type="match status" value="1"/>
</dbReference>
<dbReference type="InterPro" id="IPR010998">
    <property type="entry name" value="Integrase_recombinase_N"/>
</dbReference>
<evidence type="ECO:0000259" key="5">
    <source>
        <dbReference type="PROSITE" id="PS51898"/>
    </source>
</evidence>
<keyword evidence="2" id="KW-0229">DNA integration</keyword>
<evidence type="ECO:0000313" key="7">
    <source>
        <dbReference type="Proteomes" id="UP000515861"/>
    </source>
</evidence>
<dbReference type="Proteomes" id="UP000515861">
    <property type="component" value="Chromosome"/>
</dbReference>
<sequence length="380" mass="42020">MSIRKRSWRDRRGEERQAWLVDYRDAAGKRRSKQFARKRDAEAWLTSAAWQVSQGIHTPDSQSVTVEVAAKLWISKAEAEGRERSTIKQYKELARLHIVPLVGAQKLSRLSMPAVEAFRDQLVATRSRAMAGKAVRALSSILTEAQRRGLVAQNVAKGVKVVRPSRDRAHIVIPTQDELRALLRHADAGFRPMLLTAIVTGLRSSELRGLLWIDVDLKGGTITVSQRADQWGDIGPPKSRAGYRTIPIGPAIVSELRQWRLRCPKGPLGLAFPNSDGGVLHHSNLLSRRFWPTQVRAGVAIPTDKLDDDGHPMMRAKYGLHALRHAAASAWIRQGVDLKRLTSWMGHSSVQITLDTYGHLIADAAGDAEIAAAAQAELLA</sequence>
<dbReference type="AlphaFoldDB" id="A0A7G9L3P4"/>
<dbReference type="GO" id="GO:0015074">
    <property type="term" value="P:DNA integration"/>
    <property type="evidence" value="ECO:0007669"/>
    <property type="project" value="UniProtKB-KW"/>
</dbReference>
<dbReference type="Gene3D" id="1.10.443.10">
    <property type="entry name" value="Intergrase catalytic core"/>
    <property type="match status" value="1"/>
</dbReference>
<dbReference type="InterPro" id="IPR013762">
    <property type="entry name" value="Integrase-like_cat_sf"/>
</dbReference>
<proteinExistence type="inferred from homology"/>
<dbReference type="PANTHER" id="PTHR30349">
    <property type="entry name" value="PHAGE INTEGRASE-RELATED"/>
    <property type="match status" value="1"/>
</dbReference>
<dbReference type="InterPro" id="IPR011010">
    <property type="entry name" value="DNA_brk_join_enz"/>
</dbReference>
<organism evidence="6 7">
    <name type="scientific">Sphingomonas sabuli</name>
    <dbReference type="NCBI Taxonomy" id="2764186"/>
    <lineage>
        <taxon>Bacteria</taxon>
        <taxon>Pseudomonadati</taxon>
        <taxon>Pseudomonadota</taxon>
        <taxon>Alphaproteobacteria</taxon>
        <taxon>Sphingomonadales</taxon>
        <taxon>Sphingomonadaceae</taxon>
        <taxon>Sphingomonas</taxon>
    </lineage>
</organism>
<dbReference type="Gene3D" id="1.10.150.130">
    <property type="match status" value="1"/>
</dbReference>
<reference evidence="6 7" key="1">
    <citation type="submission" date="2020-08" db="EMBL/GenBank/DDBJ databases">
        <title>Sphingomonas sp. sand1-3 16S ribosomal RNA gene Genome sequencing and assembly.</title>
        <authorList>
            <person name="Kang M."/>
        </authorList>
    </citation>
    <scope>NUCLEOTIDE SEQUENCE [LARGE SCALE GENOMIC DNA]</scope>
    <source>
        <strain evidence="7">sand1-3</strain>
    </source>
</reference>
<dbReference type="CDD" id="cd01189">
    <property type="entry name" value="INT_ICEBs1_C_like"/>
    <property type="match status" value="1"/>
</dbReference>
<feature type="domain" description="Tyr recombinase" evidence="5">
    <location>
        <begin position="169"/>
        <end position="372"/>
    </location>
</feature>
<accession>A0A7G9L3P4</accession>
<evidence type="ECO:0000313" key="6">
    <source>
        <dbReference type="EMBL" id="QNM83243.1"/>
    </source>
</evidence>
<dbReference type="PROSITE" id="PS51898">
    <property type="entry name" value="TYR_RECOMBINASE"/>
    <property type="match status" value="1"/>
</dbReference>
<protein>
    <submittedName>
        <fullName evidence="6">Site-specific integrase</fullName>
    </submittedName>
</protein>
<evidence type="ECO:0000256" key="2">
    <source>
        <dbReference type="ARBA" id="ARBA00022908"/>
    </source>
</evidence>